<evidence type="ECO:0000256" key="2">
    <source>
        <dbReference type="ARBA" id="ARBA00022448"/>
    </source>
</evidence>
<dbReference type="PANTHER" id="PTHR32063:SF14">
    <property type="entry name" value="BLL4319 PROTEIN"/>
    <property type="match status" value="1"/>
</dbReference>
<keyword evidence="3" id="KW-1003">Cell membrane</keyword>
<dbReference type="PRINTS" id="PR00702">
    <property type="entry name" value="ACRIFLAVINRP"/>
</dbReference>
<dbReference type="Gene3D" id="3.30.70.1430">
    <property type="entry name" value="Multidrug efflux transporter AcrB pore domain"/>
    <property type="match status" value="2"/>
</dbReference>
<dbReference type="Gene3D" id="1.20.1640.10">
    <property type="entry name" value="Multidrug efflux transporter AcrB transmembrane domain"/>
    <property type="match status" value="2"/>
</dbReference>
<evidence type="ECO:0000256" key="6">
    <source>
        <dbReference type="ARBA" id="ARBA00022989"/>
    </source>
</evidence>
<dbReference type="SUPFAM" id="SSF82714">
    <property type="entry name" value="Multidrug efflux transporter AcrB TolC docking domain, DN and DC subdomains"/>
    <property type="match status" value="2"/>
</dbReference>
<dbReference type="Gene3D" id="3.30.70.1440">
    <property type="entry name" value="Multidrug efflux transporter AcrB pore domain"/>
    <property type="match status" value="1"/>
</dbReference>
<feature type="transmembrane region" description="Helical" evidence="8">
    <location>
        <begin position="907"/>
        <end position="932"/>
    </location>
</feature>
<feature type="transmembrane region" description="Helical" evidence="8">
    <location>
        <begin position="848"/>
        <end position="868"/>
    </location>
</feature>
<sequence>MKFTDLFIRRPVLASVVSLLILVVGLRAIGALPVLQYPRTENAVVTVTTTYYGADPDVIAGFITTPLEQAIAQANGIDYMTSTSQSGVSTITVYLRLNYDSSKALTEINTKVSSVLNRLPTGTQQPVLTVKVGQTIDAMYIGFNSKELAPNQITDYLVRVVQPKLQSVEGVQTAELLGAKNFALRAWLDPQKLAAYGLTANDVAQALTANDYIAGLGTTKGQMVQVTLKASTALTSLKEFRDLVLKQQDGAIVRLSDVANVTLGSDDYESEVSFDGQKAVYIGIQVAPAANLLDVIKGVRDVFPGIQAQLPQGLNGQIIYDSTEFVNSSIEEVIRTLVEALIIVTLVVFAFLGSPRSVLIPVIAIPLSLIGTFAMMAAFGFSINLLTLLALVLAIGLVVDDAIIVVENVNRHLEEGMQPFPAAIQAARELGGPIIAMTVVLVAVYVPIGFQRGLTGALFTEFAFTLVGAVTVSAIVALTLSPMMCSRMLKPHTENDRGWEARLIRAIDHVFDWVRRRYERWLKGSLNNLPVTATFAVLVLGSIYFLYSATASELAPQEDQGVIIGFATSAPNSTIDQRQLYSRQMYLIGASHPETDHVFQLDVPGQSITGYVLKPWDKRTMTSNQLQPIIQGELAGIAGAQVVAFQPPPLPGSQGLPVQFVINTTGPFESLNDVAQSFLREALATGRFIFLNTDLKIDAPQATLVIDRDKASHLGLKMSDIGAAMGSMLGGGYVNYFALDGRSYKVIPQVQQSSRQNIDQILDYHIRAADGSSVPLSTVAKIVTKAIPQSLNHFQQLNSATIQGVAFPGVSQAEALQTLQELAARTLPQGYSVDYGGASRQYMQESGGFIVTFGFALIIIYLSLAALFESFRDPLIILFSVPMSIAGALVFLMALSTVAYPGATLNIYTQVGLVTLMGLISKHGILIVEVANELQAAGKSKREAIEQAAGIRLRPILMTTAAMVLGVVPLIVATGAGALSRFSMGLVIASGLALGTLFTLFVVPAVYVMLAADHSKKSEAGEVVETPAGD</sequence>
<keyword evidence="7 8" id="KW-0472">Membrane</keyword>
<evidence type="ECO:0000256" key="3">
    <source>
        <dbReference type="ARBA" id="ARBA00022475"/>
    </source>
</evidence>
<comment type="caution">
    <text evidence="9">The sequence shown here is derived from an EMBL/GenBank/DDBJ whole genome shotgun (WGS) entry which is preliminary data.</text>
</comment>
<reference evidence="9 10" key="1">
    <citation type="submission" date="2019-07" db="EMBL/GenBank/DDBJ databases">
        <title>Whole genome shotgun sequence of Reyranella soli NBRC 108950.</title>
        <authorList>
            <person name="Hosoyama A."/>
            <person name="Uohara A."/>
            <person name="Ohji S."/>
            <person name="Ichikawa N."/>
        </authorList>
    </citation>
    <scope>NUCLEOTIDE SEQUENCE [LARGE SCALE GENOMIC DNA]</scope>
    <source>
        <strain evidence="9 10">NBRC 108950</strain>
    </source>
</reference>
<evidence type="ECO:0000256" key="7">
    <source>
        <dbReference type="ARBA" id="ARBA00023136"/>
    </source>
</evidence>
<keyword evidence="4" id="KW-0997">Cell inner membrane</keyword>
<keyword evidence="5 8" id="KW-0812">Transmembrane</keyword>
<evidence type="ECO:0000256" key="4">
    <source>
        <dbReference type="ARBA" id="ARBA00022519"/>
    </source>
</evidence>
<dbReference type="RefSeq" id="WP_147156782.1">
    <property type="nucleotide sequence ID" value="NZ_BKAJ01000228.1"/>
</dbReference>
<dbReference type="InterPro" id="IPR027463">
    <property type="entry name" value="AcrB_DN_DC_subdom"/>
</dbReference>
<organism evidence="9 10">
    <name type="scientific">Reyranella soli</name>
    <dbReference type="NCBI Taxonomy" id="1230389"/>
    <lineage>
        <taxon>Bacteria</taxon>
        <taxon>Pseudomonadati</taxon>
        <taxon>Pseudomonadota</taxon>
        <taxon>Alphaproteobacteria</taxon>
        <taxon>Hyphomicrobiales</taxon>
        <taxon>Reyranellaceae</taxon>
        <taxon>Reyranella</taxon>
    </lineage>
</organism>
<feature type="transmembrane region" description="Helical" evidence="8">
    <location>
        <begin position="875"/>
        <end position="895"/>
    </location>
</feature>
<dbReference type="FunFam" id="1.20.1640.10:FF:000001">
    <property type="entry name" value="Efflux pump membrane transporter"/>
    <property type="match status" value="1"/>
</dbReference>
<keyword evidence="6 8" id="KW-1133">Transmembrane helix</keyword>
<dbReference type="SUPFAM" id="SSF82866">
    <property type="entry name" value="Multidrug efflux transporter AcrB transmembrane domain"/>
    <property type="match status" value="2"/>
</dbReference>
<feature type="transmembrane region" description="Helical" evidence="8">
    <location>
        <begin position="953"/>
        <end position="979"/>
    </location>
</feature>
<keyword evidence="10" id="KW-1185">Reference proteome</keyword>
<feature type="transmembrane region" description="Helical" evidence="8">
    <location>
        <begin position="526"/>
        <end position="547"/>
    </location>
</feature>
<accession>A0A512NRC0</accession>
<evidence type="ECO:0000256" key="8">
    <source>
        <dbReference type="SAM" id="Phobius"/>
    </source>
</evidence>
<evidence type="ECO:0000313" key="9">
    <source>
        <dbReference type="EMBL" id="GEP61485.1"/>
    </source>
</evidence>
<evidence type="ECO:0000313" key="10">
    <source>
        <dbReference type="Proteomes" id="UP000321058"/>
    </source>
</evidence>
<gene>
    <name evidence="9" type="ORF">RSO01_86510</name>
</gene>
<dbReference type="GO" id="GO:0005886">
    <property type="term" value="C:plasma membrane"/>
    <property type="evidence" value="ECO:0007669"/>
    <property type="project" value="UniProtKB-SubCell"/>
</dbReference>
<dbReference type="PANTHER" id="PTHR32063">
    <property type="match status" value="1"/>
</dbReference>
<keyword evidence="2" id="KW-0813">Transport</keyword>
<dbReference type="Gene3D" id="3.30.70.1320">
    <property type="entry name" value="Multidrug efflux transporter AcrB pore domain like"/>
    <property type="match status" value="1"/>
</dbReference>
<proteinExistence type="predicted"/>
<feature type="transmembrane region" description="Helical" evidence="8">
    <location>
        <begin position="985"/>
        <end position="1010"/>
    </location>
</feature>
<dbReference type="Proteomes" id="UP000321058">
    <property type="component" value="Unassembled WGS sequence"/>
</dbReference>
<feature type="transmembrane region" description="Helical" evidence="8">
    <location>
        <begin position="430"/>
        <end position="450"/>
    </location>
</feature>
<dbReference type="OrthoDB" id="9806532at2"/>
<dbReference type="InterPro" id="IPR001036">
    <property type="entry name" value="Acrflvin-R"/>
</dbReference>
<feature type="transmembrane region" description="Helical" evidence="8">
    <location>
        <begin position="333"/>
        <end position="352"/>
    </location>
</feature>
<dbReference type="AlphaFoldDB" id="A0A512NRC0"/>
<protein>
    <submittedName>
        <fullName evidence="9">Acriflavine resistance protein B</fullName>
    </submittedName>
</protein>
<dbReference type="EMBL" id="BKAJ01000228">
    <property type="protein sequence ID" value="GEP61485.1"/>
    <property type="molecule type" value="Genomic_DNA"/>
</dbReference>
<feature type="transmembrane region" description="Helical" evidence="8">
    <location>
        <begin position="385"/>
        <end position="409"/>
    </location>
</feature>
<evidence type="ECO:0000256" key="5">
    <source>
        <dbReference type="ARBA" id="ARBA00022692"/>
    </source>
</evidence>
<comment type="subcellular location">
    <subcellularLocation>
        <location evidence="1">Cell inner membrane</location>
        <topology evidence="1">Multi-pass membrane protein</topology>
    </subcellularLocation>
</comment>
<dbReference type="Pfam" id="PF00873">
    <property type="entry name" value="ACR_tran"/>
    <property type="match status" value="1"/>
</dbReference>
<dbReference type="GO" id="GO:0042910">
    <property type="term" value="F:xenobiotic transmembrane transporter activity"/>
    <property type="evidence" value="ECO:0007669"/>
    <property type="project" value="TreeGrafter"/>
</dbReference>
<dbReference type="Gene3D" id="3.30.2090.10">
    <property type="entry name" value="Multidrug efflux transporter AcrB TolC docking domain, DN and DC subdomains"/>
    <property type="match status" value="2"/>
</dbReference>
<feature type="transmembrane region" description="Helical" evidence="8">
    <location>
        <begin position="462"/>
        <end position="480"/>
    </location>
</feature>
<name>A0A512NRC0_9HYPH</name>
<dbReference type="SUPFAM" id="SSF82693">
    <property type="entry name" value="Multidrug efflux transporter AcrB pore domain, PN1, PN2, PC1 and PC2 subdomains"/>
    <property type="match status" value="3"/>
</dbReference>
<feature type="transmembrane region" description="Helical" evidence="8">
    <location>
        <begin position="359"/>
        <end position="379"/>
    </location>
</feature>
<evidence type="ECO:0000256" key="1">
    <source>
        <dbReference type="ARBA" id="ARBA00004429"/>
    </source>
</evidence>